<comment type="caution">
    <text evidence="4">The sequence shown here is derived from an EMBL/GenBank/DDBJ whole genome shotgun (WGS) entry which is preliminary data.</text>
</comment>
<name>A0A7J6VHD4_THATH</name>
<evidence type="ECO:0000256" key="1">
    <source>
        <dbReference type="ARBA" id="ARBA00005921"/>
    </source>
</evidence>
<evidence type="ECO:0000313" key="4">
    <source>
        <dbReference type="EMBL" id="KAF5184506.1"/>
    </source>
</evidence>
<protein>
    <submittedName>
        <fullName evidence="4">Filament-like plant protein</fullName>
    </submittedName>
</protein>
<accession>A0A7J6VHD4</accession>
<sequence>MLMKANEERSQAEAEIELLKNDIQSSEKEINSFKYELHIVSKELDIRNEEKNMSMRSAEVANKQHLEGVKKIAKLEAECQRLRGLVRKKLPGPAALAQMKLEVESLGRDYGDIRPRRSPVQNPSPHLAPPPEISLENVQQCHKENDFLMGRCLAMEEEMKMLKEALAKRNSELQASRNMCATTMSKLRTLEAQVQVSNHQRSSPRLIVEMPAEGLLSQNGSNPPSMVSLSEDGIDEEGSCVESWATTSVSELSQFKKGRNIDKHVKAENMNQLELMDDFLEMERLACSTESNGPVSNANSFTNMKTENEDSCCLADVSKDGDPVPELKRESVSSLKLSCMEVSPSEKKDFDADKVSLLKLHSKISMILESETKESDMRKILDDIKHVMQDIQDALPPNSANCVIAESHSAMAVDNQKDIQDNEENTDSGIALIRDSKQGTPVDHIVDQELVTAIYQIHDFVLALRKEATAIHDISPDGIIEKSEEFSDCVNKVLSQNMSLGDFVLNLSHVVAKVSELNINLFGSKGNEGENNSSDCIDKVTLLEKKVVQDDLSRERFPNGCLHISHCTSEPEGLGEGGLSPGFDMKFASCKCALEELEHLKSERDNMEVELSRCTQNLEQTNFQLQDTEKLLTELRLQLASCQKSNSLAETQLKCMAESYNTLEMRAHDLDAEVKLLHGKLEALDIELKEEKLKSQNALAQCKDLDEQLQRSESCSMCASKTAEADEKSQK</sequence>
<evidence type="ECO:0000256" key="3">
    <source>
        <dbReference type="SAM" id="Coils"/>
    </source>
</evidence>
<dbReference type="InterPro" id="IPR008587">
    <property type="entry name" value="FPP_plant"/>
</dbReference>
<dbReference type="PANTHER" id="PTHR31580:SF4">
    <property type="entry name" value="FILAMENT-LIKE PLANT PROTEIN 6"/>
    <property type="match status" value="1"/>
</dbReference>
<dbReference type="Pfam" id="PF05911">
    <property type="entry name" value="FPP"/>
    <property type="match status" value="1"/>
</dbReference>
<dbReference type="OrthoDB" id="1926355at2759"/>
<evidence type="ECO:0000313" key="5">
    <source>
        <dbReference type="Proteomes" id="UP000554482"/>
    </source>
</evidence>
<feature type="coiled-coil region" evidence="3">
    <location>
        <begin position="590"/>
        <end position="645"/>
    </location>
</feature>
<dbReference type="PANTHER" id="PTHR31580">
    <property type="entry name" value="FILAMENT-LIKE PLANT PROTEIN 4"/>
    <property type="match status" value="1"/>
</dbReference>
<dbReference type="Proteomes" id="UP000554482">
    <property type="component" value="Unassembled WGS sequence"/>
</dbReference>
<feature type="coiled-coil region" evidence="3">
    <location>
        <begin position="681"/>
        <end position="708"/>
    </location>
</feature>
<feature type="non-terminal residue" evidence="4">
    <location>
        <position position="1"/>
    </location>
</feature>
<feature type="coiled-coil region" evidence="3">
    <location>
        <begin position="2"/>
        <end position="36"/>
    </location>
</feature>
<reference evidence="4 5" key="1">
    <citation type="submission" date="2020-06" db="EMBL/GenBank/DDBJ databases">
        <title>Transcriptomic and genomic resources for Thalictrum thalictroides and T. hernandezii: Facilitating candidate gene discovery in an emerging model plant lineage.</title>
        <authorList>
            <person name="Arias T."/>
            <person name="Riano-Pachon D.M."/>
            <person name="Di Stilio V.S."/>
        </authorList>
    </citation>
    <scope>NUCLEOTIDE SEQUENCE [LARGE SCALE GENOMIC DNA]</scope>
    <source>
        <strain evidence="5">cv. WT478/WT964</strain>
        <tissue evidence="4">Leaves</tissue>
    </source>
</reference>
<dbReference type="AlphaFoldDB" id="A0A7J6VHD4"/>
<proteinExistence type="inferred from homology"/>
<gene>
    <name evidence="4" type="ORF">FRX31_025907</name>
</gene>
<comment type="similarity">
    <text evidence="1">Belongs to the FPP family.</text>
</comment>
<evidence type="ECO:0000256" key="2">
    <source>
        <dbReference type="ARBA" id="ARBA00023054"/>
    </source>
</evidence>
<keyword evidence="5" id="KW-1185">Reference proteome</keyword>
<organism evidence="4 5">
    <name type="scientific">Thalictrum thalictroides</name>
    <name type="common">Rue-anemone</name>
    <name type="synonym">Anemone thalictroides</name>
    <dbReference type="NCBI Taxonomy" id="46969"/>
    <lineage>
        <taxon>Eukaryota</taxon>
        <taxon>Viridiplantae</taxon>
        <taxon>Streptophyta</taxon>
        <taxon>Embryophyta</taxon>
        <taxon>Tracheophyta</taxon>
        <taxon>Spermatophyta</taxon>
        <taxon>Magnoliopsida</taxon>
        <taxon>Ranunculales</taxon>
        <taxon>Ranunculaceae</taxon>
        <taxon>Thalictroideae</taxon>
        <taxon>Thalictrum</taxon>
    </lineage>
</organism>
<dbReference type="EMBL" id="JABWDY010032000">
    <property type="protein sequence ID" value="KAF5184506.1"/>
    <property type="molecule type" value="Genomic_DNA"/>
</dbReference>
<keyword evidence="2 3" id="KW-0175">Coiled coil</keyword>